<reference evidence="8" key="1">
    <citation type="submission" date="2021-11" db="EMBL/GenBank/DDBJ databases">
        <authorList>
            <consortium name="Genoscope - CEA"/>
            <person name="William W."/>
        </authorList>
    </citation>
    <scope>NUCLEOTIDE SEQUENCE</scope>
</reference>
<keyword evidence="4 6" id="KW-0472">Membrane</keyword>
<dbReference type="PANTHER" id="PTHR46140:SF1">
    <property type="entry name" value="VACUOLAR TRANSPORTER CHAPERONE COMPLEX SUBUNIT 4-RELATED"/>
    <property type="match status" value="1"/>
</dbReference>
<evidence type="ECO:0000259" key="7">
    <source>
        <dbReference type="Pfam" id="PF02656"/>
    </source>
</evidence>
<evidence type="ECO:0000256" key="3">
    <source>
        <dbReference type="ARBA" id="ARBA00022989"/>
    </source>
</evidence>
<dbReference type="OrthoDB" id="2243669at2759"/>
<dbReference type="InterPro" id="IPR003807">
    <property type="entry name" value="DUF202"/>
</dbReference>
<evidence type="ECO:0000313" key="8">
    <source>
        <dbReference type="EMBL" id="CAH0375633.1"/>
    </source>
</evidence>
<protein>
    <recommendedName>
        <fullName evidence="7">DUF202 domain-containing protein</fullName>
    </recommendedName>
</protein>
<dbReference type="InterPro" id="IPR051572">
    <property type="entry name" value="VTC_Complex_Subunit"/>
</dbReference>
<organism evidence="8 9">
    <name type="scientific">Pelagomonas calceolata</name>
    <dbReference type="NCBI Taxonomy" id="35677"/>
    <lineage>
        <taxon>Eukaryota</taxon>
        <taxon>Sar</taxon>
        <taxon>Stramenopiles</taxon>
        <taxon>Ochrophyta</taxon>
        <taxon>Pelagophyceae</taxon>
        <taxon>Pelagomonadales</taxon>
        <taxon>Pelagomonadaceae</taxon>
        <taxon>Pelagomonas</taxon>
    </lineage>
</organism>
<feature type="region of interest" description="Disordered" evidence="5">
    <location>
        <begin position="16"/>
        <end position="42"/>
    </location>
</feature>
<proteinExistence type="predicted"/>
<feature type="transmembrane region" description="Helical" evidence="6">
    <location>
        <begin position="153"/>
        <end position="173"/>
    </location>
</feature>
<dbReference type="EMBL" id="CAKKNE010000005">
    <property type="protein sequence ID" value="CAH0375633.1"/>
    <property type="molecule type" value="Genomic_DNA"/>
</dbReference>
<feature type="domain" description="DUF202" evidence="7">
    <location>
        <begin position="74"/>
        <end position="137"/>
    </location>
</feature>
<evidence type="ECO:0000256" key="1">
    <source>
        <dbReference type="ARBA" id="ARBA00004127"/>
    </source>
</evidence>
<evidence type="ECO:0000256" key="4">
    <source>
        <dbReference type="ARBA" id="ARBA00023136"/>
    </source>
</evidence>
<gene>
    <name evidence="8" type="ORF">PECAL_5P01670</name>
</gene>
<dbReference type="Pfam" id="PF02656">
    <property type="entry name" value="DUF202"/>
    <property type="match status" value="1"/>
</dbReference>
<name>A0A8J2SSX0_9STRA</name>
<feature type="transmembrane region" description="Helical" evidence="6">
    <location>
        <begin position="114"/>
        <end position="133"/>
    </location>
</feature>
<dbReference type="Proteomes" id="UP000789595">
    <property type="component" value="Unassembled WGS sequence"/>
</dbReference>
<accession>A0A8J2SSX0</accession>
<evidence type="ECO:0000256" key="6">
    <source>
        <dbReference type="SAM" id="Phobius"/>
    </source>
</evidence>
<dbReference type="AlphaFoldDB" id="A0A8J2SSX0"/>
<keyword evidence="2 6" id="KW-0812">Transmembrane</keyword>
<feature type="transmembrane region" description="Helical" evidence="6">
    <location>
        <begin position="82"/>
        <end position="102"/>
    </location>
</feature>
<sequence>MTWVVSYSILSCFGPRRGRRGVSERQRSRRWRLHETAPPRRHRRDPTRVYVVIRTPSTRCLIGRGERPRCAAQVFFANERTFLAWVHMALMLGGMAVGIIGFSTKSGLSPLPGLVLLPVAICFVVHALGQYYARARAIRRREPGPYEDKNGPVALAIVLSLAACSNILIHLVVSSR</sequence>
<keyword evidence="3 6" id="KW-1133">Transmembrane helix</keyword>
<comment type="caution">
    <text evidence="8">The sequence shown here is derived from an EMBL/GenBank/DDBJ whole genome shotgun (WGS) entry which is preliminary data.</text>
</comment>
<evidence type="ECO:0000256" key="2">
    <source>
        <dbReference type="ARBA" id="ARBA00022692"/>
    </source>
</evidence>
<dbReference type="GO" id="GO:0012505">
    <property type="term" value="C:endomembrane system"/>
    <property type="evidence" value="ECO:0007669"/>
    <property type="project" value="UniProtKB-SubCell"/>
</dbReference>
<comment type="subcellular location">
    <subcellularLocation>
        <location evidence="1">Endomembrane system</location>
        <topology evidence="1">Multi-pass membrane protein</topology>
    </subcellularLocation>
</comment>
<dbReference type="PANTHER" id="PTHR46140">
    <property type="entry name" value="VACUOLAR TRANSPORTER CHAPERONE 1-RELATED"/>
    <property type="match status" value="1"/>
</dbReference>
<evidence type="ECO:0000313" key="9">
    <source>
        <dbReference type="Proteomes" id="UP000789595"/>
    </source>
</evidence>
<evidence type="ECO:0000256" key="5">
    <source>
        <dbReference type="SAM" id="MobiDB-lite"/>
    </source>
</evidence>
<keyword evidence="9" id="KW-1185">Reference proteome</keyword>